<dbReference type="InterPro" id="IPR033469">
    <property type="entry name" value="CYTH-like_dom_sf"/>
</dbReference>
<name>X1LBV3_9ZZZZ</name>
<dbReference type="Gene3D" id="2.40.320.10">
    <property type="entry name" value="Hypothetical Protein Pfu-838710-001"/>
    <property type="match status" value="1"/>
</dbReference>
<feature type="non-terminal residue" evidence="2">
    <location>
        <position position="1"/>
    </location>
</feature>
<dbReference type="EMBL" id="BARU01049239">
    <property type="protein sequence ID" value="GAH91608.1"/>
    <property type="molecule type" value="Genomic_DNA"/>
</dbReference>
<organism evidence="2">
    <name type="scientific">marine sediment metagenome</name>
    <dbReference type="NCBI Taxonomy" id="412755"/>
    <lineage>
        <taxon>unclassified sequences</taxon>
        <taxon>metagenomes</taxon>
        <taxon>ecological metagenomes</taxon>
    </lineage>
</organism>
<feature type="non-terminal residue" evidence="2">
    <location>
        <position position="50"/>
    </location>
</feature>
<protein>
    <recommendedName>
        <fullName evidence="1">CYTH domain-containing protein</fullName>
    </recommendedName>
</protein>
<feature type="domain" description="CYTH" evidence="1">
    <location>
        <begin position="1"/>
        <end position="50"/>
    </location>
</feature>
<reference evidence="2" key="1">
    <citation type="journal article" date="2014" name="Front. Microbiol.">
        <title>High frequency of phylogenetically diverse reductive dehalogenase-homologous genes in deep subseafloor sedimentary metagenomes.</title>
        <authorList>
            <person name="Kawai M."/>
            <person name="Futagami T."/>
            <person name="Toyoda A."/>
            <person name="Takaki Y."/>
            <person name="Nishi S."/>
            <person name="Hori S."/>
            <person name="Arai W."/>
            <person name="Tsubouchi T."/>
            <person name="Morono Y."/>
            <person name="Uchiyama I."/>
            <person name="Ito T."/>
            <person name="Fujiyama A."/>
            <person name="Inagaki F."/>
            <person name="Takami H."/>
        </authorList>
    </citation>
    <scope>NUCLEOTIDE SEQUENCE</scope>
    <source>
        <strain evidence="2">Expedition CK06-06</strain>
    </source>
</reference>
<dbReference type="PROSITE" id="PS51707">
    <property type="entry name" value="CYTH"/>
    <property type="match status" value="1"/>
</dbReference>
<gene>
    <name evidence="2" type="ORF">S03H2_72635</name>
</gene>
<comment type="caution">
    <text evidence="2">The sequence shown here is derived from an EMBL/GenBank/DDBJ whole genome shotgun (WGS) entry which is preliminary data.</text>
</comment>
<proteinExistence type="predicted"/>
<sequence>FYTIFLDKVEGLGEFLEIEGDSWQSKEKIFQFLEELGIQRNRLIRKSYLE</sequence>
<accession>X1LBV3</accession>
<dbReference type="AlphaFoldDB" id="X1LBV3"/>
<evidence type="ECO:0000313" key="2">
    <source>
        <dbReference type="EMBL" id="GAH91608.1"/>
    </source>
</evidence>
<evidence type="ECO:0000259" key="1">
    <source>
        <dbReference type="PROSITE" id="PS51707"/>
    </source>
</evidence>
<dbReference type="InterPro" id="IPR023577">
    <property type="entry name" value="CYTH_domain"/>
</dbReference>
<dbReference type="SUPFAM" id="SSF55154">
    <property type="entry name" value="CYTH-like phosphatases"/>
    <property type="match status" value="1"/>
</dbReference>